<dbReference type="GO" id="GO:0047429">
    <property type="term" value="F:nucleoside triphosphate diphosphatase activity"/>
    <property type="evidence" value="ECO:0007669"/>
    <property type="project" value="UniProtKB-EC"/>
</dbReference>
<dbReference type="CDD" id="cd11528">
    <property type="entry name" value="NTP-PPase_MazG_Nterm"/>
    <property type="match status" value="1"/>
</dbReference>
<dbReference type="CDD" id="cd11529">
    <property type="entry name" value="NTP-PPase_MazG_Cterm"/>
    <property type="match status" value="1"/>
</dbReference>
<dbReference type="RefSeq" id="WP_386046902.1">
    <property type="nucleotide sequence ID" value="NZ_JBHUIO010000006.1"/>
</dbReference>
<dbReference type="Gene3D" id="1.10.287.1080">
    <property type="entry name" value="MazG-like"/>
    <property type="match status" value="2"/>
</dbReference>
<dbReference type="SUPFAM" id="SSF101386">
    <property type="entry name" value="all-alpha NTP pyrophosphatases"/>
    <property type="match status" value="2"/>
</dbReference>
<evidence type="ECO:0000313" key="4">
    <source>
        <dbReference type="EMBL" id="MFD2170689.1"/>
    </source>
</evidence>
<keyword evidence="4" id="KW-0378">Hydrolase</keyword>
<dbReference type="Pfam" id="PF00590">
    <property type="entry name" value="TP_methylase"/>
    <property type="match status" value="1"/>
</dbReference>
<sequence length="489" mass="55266">MAKVTVVGLGPGSWNGLPLGTYTILEEQQQMGSAVFLRTERHPVVDDLREKGIVFTAFDHYYEQSEQFAEVYQKIADHLLNAAREQGQIVYAVPGHPGVAETTVQHLRRQGARAGVEVVIGPGHSFLDDLLVHVGVDPADGMLLLDGTSLRPRQLNPSLHAVIMQVYSPDVASEVKLTLMEQYTDDYPVTVVRAIGVEGMEKVLTIPLYELDRLDWIDHLTSVFVPSTEEEAVVHRQMWRYVEIVSRLRDPEEGCPWDLKQTHQSLRKYVLEEAYEVAEAIDKDDPFELADELGDLLLQIVLHAQIGAEEGTFDIYEVIRSAADKMIRRHPHVFGGGREADTAEEVVQNWQEIKAQEKAEKGLVQRSILDDIPSALPSVTAAIRLQKKAAQVGFDWSDIADVYKKVKEEINELQETSGKSDEFGDLLFAMINLARFLEVDPETALASTNRKFRDRFQHIENSLRERGKTLEESSLEEMDQLWEEAKRRS</sequence>
<dbReference type="InterPro" id="IPR048015">
    <property type="entry name" value="NTP-PPase_MazG-like_N"/>
</dbReference>
<feature type="region of interest" description="Disordered" evidence="1">
    <location>
        <begin position="468"/>
        <end position="489"/>
    </location>
</feature>
<protein>
    <submittedName>
        <fullName evidence="4">Nucleoside triphosphate pyrophosphohydrolase</fullName>
        <ecNumber evidence="4">3.6.1.9</ecNumber>
    </submittedName>
</protein>
<dbReference type="Gene3D" id="3.40.1010.10">
    <property type="entry name" value="Cobalt-precorrin-4 Transmethylase, Domain 1"/>
    <property type="match status" value="1"/>
</dbReference>
<feature type="domain" description="NTP pyrophosphohydrolase MazG-like" evidence="3">
    <location>
        <begin position="261"/>
        <end position="334"/>
    </location>
</feature>
<dbReference type="EC" id="3.6.1.9" evidence="4"/>
<evidence type="ECO:0000313" key="5">
    <source>
        <dbReference type="Proteomes" id="UP001597343"/>
    </source>
</evidence>
<dbReference type="InterPro" id="IPR014777">
    <property type="entry name" value="4pyrrole_Mease_sub1"/>
</dbReference>
<dbReference type="PANTHER" id="PTHR30522:SF0">
    <property type="entry name" value="NUCLEOSIDE TRIPHOSPHATE PYROPHOSPHOHYDROLASE"/>
    <property type="match status" value="1"/>
</dbReference>
<accession>A0ABW4ZYF3</accession>
<dbReference type="Proteomes" id="UP001597343">
    <property type="component" value="Unassembled WGS sequence"/>
</dbReference>
<dbReference type="Pfam" id="PF03819">
    <property type="entry name" value="MazG"/>
    <property type="match status" value="1"/>
</dbReference>
<dbReference type="InterPro" id="IPR000878">
    <property type="entry name" value="4pyrrol_Mease"/>
</dbReference>
<dbReference type="SUPFAM" id="SSF53790">
    <property type="entry name" value="Tetrapyrrole methylase"/>
    <property type="match status" value="1"/>
</dbReference>
<evidence type="ECO:0000259" key="3">
    <source>
        <dbReference type="Pfam" id="PF03819"/>
    </source>
</evidence>
<dbReference type="InterPro" id="IPR011551">
    <property type="entry name" value="NTP_PyrPHydrolase_MazG"/>
</dbReference>
<evidence type="ECO:0000256" key="1">
    <source>
        <dbReference type="SAM" id="MobiDB-lite"/>
    </source>
</evidence>
<dbReference type="InterPro" id="IPR035013">
    <property type="entry name" value="YabN_N"/>
</dbReference>
<feature type="compositionally biased region" description="Acidic residues" evidence="1">
    <location>
        <begin position="473"/>
        <end position="482"/>
    </location>
</feature>
<feature type="domain" description="Tetrapyrrole methylase" evidence="2">
    <location>
        <begin position="3"/>
        <end position="211"/>
    </location>
</feature>
<dbReference type="InterPro" id="IPR048011">
    <property type="entry name" value="NTP-PPase_MazG-like_C"/>
</dbReference>
<dbReference type="CDD" id="cd11723">
    <property type="entry name" value="YabN_N_like"/>
    <property type="match status" value="1"/>
</dbReference>
<keyword evidence="5" id="KW-1185">Reference proteome</keyword>
<comment type="caution">
    <text evidence="4">The sequence shown here is derived from an EMBL/GenBank/DDBJ whole genome shotgun (WGS) entry which is preliminary data.</text>
</comment>
<dbReference type="InterPro" id="IPR035996">
    <property type="entry name" value="4pyrrol_Methylase_sf"/>
</dbReference>
<dbReference type="PIRSF" id="PIRSF002845">
    <property type="entry name" value="Ttrprl_mtas_MazG"/>
    <property type="match status" value="1"/>
</dbReference>
<dbReference type="InterPro" id="IPR004518">
    <property type="entry name" value="MazG-like_dom"/>
</dbReference>
<dbReference type="NCBIfam" id="TIGR00444">
    <property type="entry name" value="mazG"/>
    <property type="match status" value="1"/>
</dbReference>
<name>A0ABW4ZYF3_9BACL</name>
<dbReference type="InterPro" id="IPR024180">
    <property type="entry name" value="Tetrapyrrole_Mease/MazG_pred"/>
</dbReference>
<organism evidence="4 5">
    <name type="scientific">Tumebacillus lipolyticus</name>
    <dbReference type="NCBI Taxonomy" id="1280370"/>
    <lineage>
        <taxon>Bacteria</taxon>
        <taxon>Bacillati</taxon>
        <taxon>Bacillota</taxon>
        <taxon>Bacilli</taxon>
        <taxon>Bacillales</taxon>
        <taxon>Alicyclobacillaceae</taxon>
        <taxon>Tumebacillus</taxon>
    </lineage>
</organism>
<dbReference type="EMBL" id="JBHUIO010000006">
    <property type="protein sequence ID" value="MFD2170689.1"/>
    <property type="molecule type" value="Genomic_DNA"/>
</dbReference>
<evidence type="ECO:0000259" key="2">
    <source>
        <dbReference type="Pfam" id="PF00590"/>
    </source>
</evidence>
<proteinExistence type="predicted"/>
<gene>
    <name evidence="4" type="primary">mazG</name>
    <name evidence="4" type="ORF">ACFSOY_11810</name>
</gene>
<dbReference type="NCBIfam" id="NF007113">
    <property type="entry name" value="PRK09562.1"/>
    <property type="match status" value="1"/>
</dbReference>
<reference evidence="5" key="1">
    <citation type="journal article" date="2019" name="Int. J. Syst. Evol. Microbiol.">
        <title>The Global Catalogue of Microorganisms (GCM) 10K type strain sequencing project: providing services to taxonomists for standard genome sequencing and annotation.</title>
        <authorList>
            <consortium name="The Broad Institute Genomics Platform"/>
            <consortium name="The Broad Institute Genome Sequencing Center for Infectious Disease"/>
            <person name="Wu L."/>
            <person name="Ma J."/>
        </authorList>
    </citation>
    <scope>NUCLEOTIDE SEQUENCE [LARGE SCALE GENOMIC DNA]</scope>
    <source>
        <strain evidence="5">CGMCC 1.13574</strain>
    </source>
</reference>
<dbReference type="PANTHER" id="PTHR30522">
    <property type="entry name" value="NUCLEOSIDE TRIPHOSPHATE PYROPHOSPHOHYDROLASE"/>
    <property type="match status" value="1"/>
</dbReference>